<dbReference type="AlphaFoldDB" id="A0A839AMU1"/>
<dbReference type="InterPro" id="IPR051531">
    <property type="entry name" value="N-acetyltransferase"/>
</dbReference>
<dbReference type="Proteomes" id="UP000563906">
    <property type="component" value="Unassembled WGS sequence"/>
</dbReference>
<dbReference type="PANTHER" id="PTHR43792:SF1">
    <property type="entry name" value="N-ACETYLTRANSFERASE DOMAIN-CONTAINING PROTEIN"/>
    <property type="match status" value="1"/>
</dbReference>
<feature type="domain" description="N-acetyltransferase" evidence="1">
    <location>
        <begin position="8"/>
        <end position="166"/>
    </location>
</feature>
<dbReference type="InterPro" id="IPR016181">
    <property type="entry name" value="Acyl_CoA_acyltransferase"/>
</dbReference>
<sequence>MIFETKRLQVRKLQIADLKSFYELESNPNVLKYATGEPKNLKESEEDLLQLIKRYDNPDNDFWIYTIERKKDNVFVGTVALIKDEEGNDEIGYRFIEQFWGNGYATEICEGLIDYCKSIGMEKIIGCVVDVNVASAKILKRFNFEEIEKFVSEDIGLPETKYELIL</sequence>
<dbReference type="Gene3D" id="3.40.630.30">
    <property type="match status" value="1"/>
</dbReference>
<gene>
    <name evidence="2" type="ORF">H3Z83_03090</name>
</gene>
<protein>
    <submittedName>
        <fullName evidence="2">GNAT family N-acetyltransferase</fullName>
    </submittedName>
</protein>
<dbReference type="EMBL" id="JACGLS010000001">
    <property type="protein sequence ID" value="MBA6155509.1"/>
    <property type="molecule type" value="Genomic_DNA"/>
</dbReference>
<comment type="caution">
    <text evidence="2">The sequence shown here is derived from an EMBL/GenBank/DDBJ whole genome shotgun (WGS) entry which is preliminary data.</text>
</comment>
<dbReference type="Pfam" id="PF13302">
    <property type="entry name" value="Acetyltransf_3"/>
    <property type="match status" value="1"/>
</dbReference>
<accession>A0A839AMU1</accession>
<dbReference type="PANTHER" id="PTHR43792">
    <property type="entry name" value="GNAT FAMILY, PUTATIVE (AFU_ORTHOLOGUE AFUA_3G00765)-RELATED-RELATED"/>
    <property type="match status" value="1"/>
</dbReference>
<dbReference type="SUPFAM" id="SSF55729">
    <property type="entry name" value="Acyl-CoA N-acyltransferases (Nat)"/>
    <property type="match status" value="1"/>
</dbReference>
<evidence type="ECO:0000313" key="2">
    <source>
        <dbReference type="EMBL" id="MBA6155509.1"/>
    </source>
</evidence>
<dbReference type="RefSeq" id="WP_182124008.1">
    <property type="nucleotide sequence ID" value="NZ_JACGLS010000001.1"/>
</dbReference>
<evidence type="ECO:0000259" key="1">
    <source>
        <dbReference type="PROSITE" id="PS51186"/>
    </source>
</evidence>
<dbReference type="InterPro" id="IPR000182">
    <property type="entry name" value="GNAT_dom"/>
</dbReference>
<proteinExistence type="predicted"/>
<dbReference type="GO" id="GO:0016747">
    <property type="term" value="F:acyltransferase activity, transferring groups other than amino-acyl groups"/>
    <property type="evidence" value="ECO:0007669"/>
    <property type="project" value="InterPro"/>
</dbReference>
<name>A0A839AMU1_9FLAO</name>
<organism evidence="2 3">
    <name type="scientific">Tenacibaculum pelagium</name>
    <dbReference type="NCBI Taxonomy" id="2759527"/>
    <lineage>
        <taxon>Bacteria</taxon>
        <taxon>Pseudomonadati</taxon>
        <taxon>Bacteroidota</taxon>
        <taxon>Flavobacteriia</taxon>
        <taxon>Flavobacteriales</taxon>
        <taxon>Flavobacteriaceae</taxon>
        <taxon>Tenacibaculum</taxon>
    </lineage>
</organism>
<keyword evidence="3" id="KW-1185">Reference proteome</keyword>
<evidence type="ECO:0000313" key="3">
    <source>
        <dbReference type="Proteomes" id="UP000563906"/>
    </source>
</evidence>
<reference evidence="2 3" key="1">
    <citation type="submission" date="2020-07" db="EMBL/GenBank/DDBJ databases">
        <title>Bacterium isolated from marine sediment.</title>
        <authorList>
            <person name="Shang D."/>
            <person name="Du Z.-J."/>
        </authorList>
    </citation>
    <scope>NUCLEOTIDE SEQUENCE [LARGE SCALE GENOMIC DNA]</scope>
    <source>
        <strain evidence="2 3">S7007</strain>
    </source>
</reference>
<dbReference type="PROSITE" id="PS51186">
    <property type="entry name" value="GNAT"/>
    <property type="match status" value="1"/>
</dbReference>
<keyword evidence="2" id="KW-0808">Transferase</keyword>